<name>A0A2N7TM13_9GAMM</name>
<evidence type="ECO:0000313" key="2">
    <source>
        <dbReference type="Proteomes" id="UP000235346"/>
    </source>
</evidence>
<comment type="caution">
    <text evidence="1">The sequence shown here is derived from an EMBL/GenBank/DDBJ whole genome shotgun (WGS) entry which is preliminary data.</text>
</comment>
<dbReference type="AlphaFoldDB" id="A0A2N7TM13"/>
<keyword evidence="2" id="KW-1185">Reference proteome</keyword>
<protein>
    <submittedName>
        <fullName evidence="1">Uncharacterized protein</fullName>
    </submittedName>
</protein>
<evidence type="ECO:0000313" key="1">
    <source>
        <dbReference type="EMBL" id="PMR69231.1"/>
    </source>
</evidence>
<dbReference type="RefSeq" id="WP_102628056.1">
    <property type="nucleotide sequence ID" value="NZ_PDOH01000054.1"/>
</dbReference>
<gene>
    <name evidence="1" type="ORF">C1H66_11665</name>
</gene>
<proteinExistence type="predicted"/>
<dbReference type="EMBL" id="PNRE01000051">
    <property type="protein sequence ID" value="PMR69231.1"/>
    <property type="molecule type" value="Genomic_DNA"/>
</dbReference>
<sequence length="113" mass="13082">MARHYQERKLIRSLTAACEQAKQEVPGFAWVTHVDTEAGTPCIVWVFDTPEAMAEAVRSPGQWREWSRQALFEAGLRVDDAARWVGFDNEAACRRHSGGNWKHQLQRHLPRRR</sequence>
<reference evidence="1 2" key="1">
    <citation type="submission" date="2018-01" db="EMBL/GenBank/DDBJ databases">
        <title>Halomonas endophytica sp. nov., isolated from storage liquid in the stems of Populus euphratica.</title>
        <authorList>
            <person name="Chen C."/>
        </authorList>
    </citation>
    <scope>NUCLEOTIDE SEQUENCE [LARGE SCALE GENOMIC DNA]</scope>
    <source>
        <strain evidence="1 2">DSM 26881</strain>
    </source>
</reference>
<dbReference type="OrthoDB" id="6996126at2"/>
<accession>A0A2N7TM13</accession>
<dbReference type="Proteomes" id="UP000235346">
    <property type="component" value="Unassembled WGS sequence"/>
</dbReference>
<organism evidence="1 2">
    <name type="scientific">Halomonas heilongjiangensis</name>
    <dbReference type="NCBI Taxonomy" id="1387883"/>
    <lineage>
        <taxon>Bacteria</taxon>
        <taxon>Pseudomonadati</taxon>
        <taxon>Pseudomonadota</taxon>
        <taxon>Gammaproteobacteria</taxon>
        <taxon>Oceanospirillales</taxon>
        <taxon>Halomonadaceae</taxon>
        <taxon>Halomonas</taxon>
    </lineage>
</organism>